<evidence type="ECO:0000313" key="2">
    <source>
        <dbReference type="Proteomes" id="UP001620626"/>
    </source>
</evidence>
<accession>A0ABD2KTJ5</accession>
<dbReference type="PANTHER" id="PTHR24419:SF18">
    <property type="entry name" value="SERINE_THREONINE-PROTEIN KINASE HASPIN"/>
    <property type="match status" value="1"/>
</dbReference>
<reference evidence="1 2" key="1">
    <citation type="submission" date="2024-10" db="EMBL/GenBank/DDBJ databases">
        <authorList>
            <person name="Kim D."/>
        </authorList>
    </citation>
    <scope>NUCLEOTIDE SEQUENCE [LARGE SCALE GENOMIC DNA]</scope>
    <source>
        <strain evidence="1">BH-2024</strain>
    </source>
</reference>
<keyword evidence="2" id="KW-1185">Reference proteome</keyword>
<dbReference type="Proteomes" id="UP001620626">
    <property type="component" value="Unassembled WGS sequence"/>
</dbReference>
<proteinExistence type="predicted"/>
<name>A0ABD2KTJ5_9BILA</name>
<organism evidence="1 2">
    <name type="scientific">Heterodera trifolii</name>
    <dbReference type="NCBI Taxonomy" id="157864"/>
    <lineage>
        <taxon>Eukaryota</taxon>
        <taxon>Metazoa</taxon>
        <taxon>Ecdysozoa</taxon>
        <taxon>Nematoda</taxon>
        <taxon>Chromadorea</taxon>
        <taxon>Rhabditida</taxon>
        <taxon>Tylenchina</taxon>
        <taxon>Tylenchomorpha</taxon>
        <taxon>Tylenchoidea</taxon>
        <taxon>Heteroderidae</taxon>
        <taxon>Heteroderinae</taxon>
        <taxon>Heterodera</taxon>
    </lineage>
</organism>
<protein>
    <submittedName>
        <fullName evidence="1">Uncharacterized protein</fullName>
    </submittedName>
</protein>
<evidence type="ECO:0000313" key="1">
    <source>
        <dbReference type="EMBL" id="KAL3106262.1"/>
    </source>
</evidence>
<comment type="caution">
    <text evidence="1">The sequence shown here is derived from an EMBL/GenBank/DDBJ whole genome shotgun (WGS) entry which is preliminary data.</text>
</comment>
<dbReference type="PANTHER" id="PTHR24419">
    <property type="entry name" value="INTERLEUKIN-1 RECEPTOR-ASSOCIATED KINASE"/>
    <property type="match status" value="1"/>
</dbReference>
<dbReference type="AlphaFoldDB" id="A0ABD2KTJ5"/>
<sequence length="314" mass="35104">MLKNASIALKVIPFAFNEELCSKLVNGDHLKPAKFIFNELFITKELTKLSEDTGNGFVTPSFTQLHISKIVKGCFPSELLKAWDDFNKAKPEKVENDRPDKNDDEGLHFLIIGLSYGGKDLEAYTVAFKKNEKFFADKKWPRMLLHANVTPSSIKLPCHSRLPNTCSSSSTATCMPGTFSWSSARSVKKFGIYTKGNKSKSSQMGCASPSSTFPFFVMKKLNGVSVYADLSQDTGLFEQNGVSNGGDYQYDLYNMMKAAMGYAAQKLFNNRFIRAKRKEAIEELFQTLNKNFATIHDLLVHPDFLSVFAELTSG</sequence>
<gene>
    <name evidence="1" type="ORF">niasHT_013805</name>
</gene>
<dbReference type="EMBL" id="JBICBT010000658">
    <property type="protein sequence ID" value="KAL3106262.1"/>
    <property type="molecule type" value="Genomic_DNA"/>
</dbReference>
<dbReference type="Gene3D" id="3.30.200.20">
    <property type="entry name" value="Phosphorylase Kinase, domain 1"/>
    <property type="match status" value="1"/>
</dbReference>